<dbReference type="PROSITE" id="PS51747">
    <property type="entry name" value="CYT_DCMP_DEAMINASES_2"/>
    <property type="match status" value="1"/>
</dbReference>
<dbReference type="Proteomes" id="UP000605846">
    <property type="component" value="Unassembled WGS sequence"/>
</dbReference>
<dbReference type="SUPFAM" id="SSF53927">
    <property type="entry name" value="Cytidine deaminase-like"/>
    <property type="match status" value="1"/>
</dbReference>
<dbReference type="InterPro" id="IPR002125">
    <property type="entry name" value="CMP_dCMP_dom"/>
</dbReference>
<organism evidence="4 5">
    <name type="scientific">Apophysomyces ossiformis</name>
    <dbReference type="NCBI Taxonomy" id="679940"/>
    <lineage>
        <taxon>Eukaryota</taxon>
        <taxon>Fungi</taxon>
        <taxon>Fungi incertae sedis</taxon>
        <taxon>Mucoromycota</taxon>
        <taxon>Mucoromycotina</taxon>
        <taxon>Mucoromycetes</taxon>
        <taxon>Mucorales</taxon>
        <taxon>Mucorineae</taxon>
        <taxon>Mucoraceae</taxon>
        <taxon>Apophysomyces</taxon>
    </lineage>
</organism>
<sequence>MTDNKANDEHPVPRSEWPFQEVLSDEHTRQLETVEVYATTVEPRQTNVVLNISLEDLREISQQNGLGDQINPTVVSVPRYAPRNRNQYEKWKHLWPMTFREDTRQDPKFTHREIQAIQDHMRQLLALDKICARIVNAAGDVIAEATDTRLETEHPLHHAVINCIDTVAEKERQAGRRKRKSSEVTRSPSDQEEKTVYLCTGYDIYITHEPCAMCAMALVHSRIGRVFYSRSTPTGCLGTLHKIHSHPSLNHHYRVFKGVLAEPDGMDKELLDA</sequence>
<dbReference type="Pfam" id="PF00383">
    <property type="entry name" value="dCMP_cyt_deam_1"/>
    <property type="match status" value="1"/>
</dbReference>
<dbReference type="OrthoDB" id="3180714at2759"/>
<dbReference type="GO" id="GO:0005634">
    <property type="term" value="C:nucleus"/>
    <property type="evidence" value="ECO:0007669"/>
    <property type="project" value="TreeGrafter"/>
</dbReference>
<dbReference type="InterPro" id="IPR016193">
    <property type="entry name" value="Cytidine_deaminase-like"/>
</dbReference>
<proteinExistence type="inferred from homology"/>
<comment type="caution">
    <text evidence="4">The sequence shown here is derived from an EMBL/GenBank/DDBJ whole genome shotgun (WGS) entry which is preliminary data.</text>
</comment>
<feature type="domain" description="CMP/dCMP-type deaminase" evidence="3">
    <location>
        <begin position="115"/>
        <end position="256"/>
    </location>
</feature>
<gene>
    <name evidence="4" type="primary">ADAT3</name>
    <name evidence="4" type="ORF">EC973_002289</name>
</gene>
<dbReference type="CDD" id="cd01285">
    <property type="entry name" value="nucleoside_deaminase"/>
    <property type="match status" value="1"/>
</dbReference>
<protein>
    <submittedName>
        <fullName evidence="4">Adenosine deaminase, tRNA-specific 3</fullName>
    </submittedName>
</protein>
<dbReference type="GO" id="GO:0008033">
    <property type="term" value="P:tRNA processing"/>
    <property type="evidence" value="ECO:0007669"/>
    <property type="project" value="UniProtKB-KW"/>
</dbReference>
<evidence type="ECO:0000313" key="4">
    <source>
        <dbReference type="EMBL" id="KAF7723214.1"/>
    </source>
</evidence>
<dbReference type="EMBL" id="JABAYA010000160">
    <property type="protein sequence ID" value="KAF7723214.1"/>
    <property type="molecule type" value="Genomic_DNA"/>
</dbReference>
<comment type="similarity">
    <text evidence="2">Belongs to the cytidine and deoxycytidylate deaminase family. ADAT3 subfamily.</text>
</comment>
<evidence type="ECO:0000313" key="5">
    <source>
        <dbReference type="Proteomes" id="UP000605846"/>
    </source>
</evidence>
<dbReference type="PANTHER" id="PTHR11079">
    <property type="entry name" value="CYTOSINE DEAMINASE FAMILY MEMBER"/>
    <property type="match status" value="1"/>
</dbReference>
<dbReference type="Gene3D" id="3.40.140.10">
    <property type="entry name" value="Cytidine Deaminase, domain 2"/>
    <property type="match status" value="1"/>
</dbReference>
<dbReference type="GO" id="GO:0005737">
    <property type="term" value="C:cytoplasm"/>
    <property type="evidence" value="ECO:0007669"/>
    <property type="project" value="TreeGrafter"/>
</dbReference>
<dbReference type="PANTHER" id="PTHR11079:SF156">
    <property type="entry name" value="INACTIVE TRNA-SPECIFIC ADENOSINE DEAMINASE-LIKE PROTEIN 3-RELATED"/>
    <property type="match status" value="1"/>
</dbReference>
<keyword evidence="1" id="KW-0819">tRNA processing</keyword>
<keyword evidence="5" id="KW-1185">Reference proteome</keyword>
<name>A0A8H7BJB3_9FUNG</name>
<evidence type="ECO:0000256" key="1">
    <source>
        <dbReference type="ARBA" id="ARBA00022694"/>
    </source>
</evidence>
<evidence type="ECO:0000259" key="3">
    <source>
        <dbReference type="PROSITE" id="PS51747"/>
    </source>
</evidence>
<dbReference type="GO" id="GO:0052717">
    <property type="term" value="F:tRNA-specific adenosine-34 deaminase activity"/>
    <property type="evidence" value="ECO:0007669"/>
    <property type="project" value="TreeGrafter"/>
</dbReference>
<dbReference type="AlphaFoldDB" id="A0A8H7BJB3"/>
<accession>A0A8H7BJB3</accession>
<evidence type="ECO:0000256" key="2">
    <source>
        <dbReference type="ARBA" id="ARBA00038160"/>
    </source>
</evidence>
<reference evidence="4" key="1">
    <citation type="submission" date="2020-01" db="EMBL/GenBank/DDBJ databases">
        <title>Genome Sequencing of Three Apophysomyces-Like Fungal Strains Confirms a Novel Fungal Genus in the Mucoromycota with divergent Burkholderia-like Endosymbiotic Bacteria.</title>
        <authorList>
            <person name="Stajich J.E."/>
            <person name="Macias A.M."/>
            <person name="Carter-House D."/>
            <person name="Lovett B."/>
            <person name="Kasson L.R."/>
            <person name="Berry K."/>
            <person name="Grigoriev I."/>
            <person name="Chang Y."/>
            <person name="Spatafora J."/>
            <person name="Kasson M.T."/>
        </authorList>
    </citation>
    <scope>NUCLEOTIDE SEQUENCE</scope>
    <source>
        <strain evidence="4">NRRL A-21654</strain>
    </source>
</reference>